<organism evidence="1 2">
    <name type="scientific">Haematococcus lacustris</name>
    <name type="common">Green alga</name>
    <name type="synonym">Haematococcus pluvialis</name>
    <dbReference type="NCBI Taxonomy" id="44745"/>
    <lineage>
        <taxon>Eukaryota</taxon>
        <taxon>Viridiplantae</taxon>
        <taxon>Chlorophyta</taxon>
        <taxon>core chlorophytes</taxon>
        <taxon>Chlorophyceae</taxon>
        <taxon>CS clade</taxon>
        <taxon>Chlamydomonadales</taxon>
        <taxon>Haematococcaceae</taxon>
        <taxon>Haematococcus</taxon>
    </lineage>
</organism>
<comment type="caution">
    <text evidence="1">The sequence shown here is derived from an EMBL/GenBank/DDBJ whole genome shotgun (WGS) entry which is preliminary data.</text>
</comment>
<gene>
    <name evidence="1" type="ORF">HaLaN_25836</name>
</gene>
<accession>A0A6A0A3W9</accession>
<sequence length="76" mass="8426">MEDDPLLYVWDSMHRAMQLALCAVLGRQEEGLIMDQLISTCKAQGQESKQRNELQADASCLAAAALDVMAGEYYCL</sequence>
<feature type="non-terminal residue" evidence="1">
    <location>
        <position position="1"/>
    </location>
</feature>
<reference evidence="1 2" key="1">
    <citation type="submission" date="2020-02" db="EMBL/GenBank/DDBJ databases">
        <title>Draft genome sequence of Haematococcus lacustris strain NIES-144.</title>
        <authorList>
            <person name="Morimoto D."/>
            <person name="Nakagawa S."/>
            <person name="Yoshida T."/>
            <person name="Sawayama S."/>
        </authorList>
    </citation>
    <scope>NUCLEOTIDE SEQUENCE [LARGE SCALE GENOMIC DNA]</scope>
    <source>
        <strain evidence="1 2">NIES-144</strain>
    </source>
</reference>
<evidence type="ECO:0000313" key="1">
    <source>
        <dbReference type="EMBL" id="GFH27506.1"/>
    </source>
</evidence>
<dbReference type="AlphaFoldDB" id="A0A6A0A3W9"/>
<proteinExistence type="predicted"/>
<keyword evidence="2" id="KW-1185">Reference proteome</keyword>
<evidence type="ECO:0000313" key="2">
    <source>
        <dbReference type="Proteomes" id="UP000485058"/>
    </source>
</evidence>
<protein>
    <submittedName>
        <fullName evidence="1">Uncharacterized protein</fullName>
    </submittedName>
</protein>
<dbReference type="Proteomes" id="UP000485058">
    <property type="component" value="Unassembled WGS sequence"/>
</dbReference>
<dbReference type="EMBL" id="BLLF01003499">
    <property type="protein sequence ID" value="GFH27506.1"/>
    <property type="molecule type" value="Genomic_DNA"/>
</dbReference>
<name>A0A6A0A3W9_HAELA</name>
<feature type="non-terminal residue" evidence="1">
    <location>
        <position position="76"/>
    </location>
</feature>